<keyword evidence="2" id="KW-1185">Reference proteome</keyword>
<proteinExistence type="predicted"/>
<dbReference type="Proteomes" id="UP000694853">
    <property type="component" value="Unplaced"/>
</dbReference>
<accession>A0A8B8KI09</accession>
<dbReference type="PANTHER" id="PTHR31718:SF31">
    <property type="entry name" value="OS01G0172800 PROTEIN"/>
    <property type="match status" value="1"/>
</dbReference>
<feature type="signal peptide" evidence="1">
    <location>
        <begin position="1"/>
        <end position="21"/>
    </location>
</feature>
<dbReference type="InterPro" id="IPR010417">
    <property type="entry name" value="Embryo-specific_ATS3"/>
</dbReference>
<dbReference type="CDD" id="cd00113">
    <property type="entry name" value="PLAT"/>
    <property type="match status" value="1"/>
</dbReference>
<dbReference type="Pfam" id="PF06232">
    <property type="entry name" value="ATS3"/>
    <property type="match status" value="1"/>
</dbReference>
<organism evidence="2 3">
    <name type="scientific">Abrus precatorius</name>
    <name type="common">Indian licorice</name>
    <name type="synonym">Glycine abrus</name>
    <dbReference type="NCBI Taxonomy" id="3816"/>
    <lineage>
        <taxon>Eukaryota</taxon>
        <taxon>Viridiplantae</taxon>
        <taxon>Streptophyta</taxon>
        <taxon>Embryophyta</taxon>
        <taxon>Tracheophyta</taxon>
        <taxon>Spermatophyta</taxon>
        <taxon>Magnoliopsida</taxon>
        <taxon>eudicotyledons</taxon>
        <taxon>Gunneridae</taxon>
        <taxon>Pentapetalae</taxon>
        <taxon>rosids</taxon>
        <taxon>fabids</taxon>
        <taxon>Fabales</taxon>
        <taxon>Fabaceae</taxon>
        <taxon>Papilionoideae</taxon>
        <taxon>50 kb inversion clade</taxon>
        <taxon>NPAAA clade</taxon>
        <taxon>indigoferoid/millettioid clade</taxon>
        <taxon>Abreae</taxon>
        <taxon>Abrus</taxon>
    </lineage>
</organism>
<evidence type="ECO:0000313" key="2">
    <source>
        <dbReference type="Proteomes" id="UP000694853"/>
    </source>
</evidence>
<reference evidence="3" key="2">
    <citation type="submission" date="2025-08" db="UniProtKB">
        <authorList>
            <consortium name="RefSeq"/>
        </authorList>
    </citation>
    <scope>IDENTIFICATION</scope>
    <source>
        <tissue evidence="3">Young leaves</tissue>
    </source>
</reference>
<gene>
    <name evidence="3" type="primary">LOC113856027</name>
</gene>
<evidence type="ECO:0000256" key="1">
    <source>
        <dbReference type="SAM" id="SignalP"/>
    </source>
</evidence>
<dbReference type="OrthoDB" id="1920702at2759"/>
<name>A0A8B8KI09_ABRPR</name>
<sequence length="161" mass="18034">MNALTVILIFTFCIITAFSHAMPTATKPKPIESFKLNQTQQQKEGGSCSYTLTIKTSCSSYMYTTEIIGVLFGDAYGNQVYVPSLDGPNLGTFGQCSTNTYEIYGPCTFQICDLYLYRTGDDGWIPETVTVYDYAYDPITFYYNINIPDDDGYGFDYCHGV</sequence>
<reference evidence="2" key="1">
    <citation type="journal article" date="2019" name="Toxins">
        <title>Detection of Abrin-Like and Prepropulchellin-Like Toxin Genes and Transcripts Using Whole Genome Sequencing and Full-Length Transcript Sequencing of Abrus precatorius.</title>
        <authorList>
            <person name="Hovde B.T."/>
            <person name="Daligault H.E."/>
            <person name="Hanschen E.R."/>
            <person name="Kunde Y.A."/>
            <person name="Johnson M.B."/>
            <person name="Starkenburg S.R."/>
            <person name="Johnson S.L."/>
        </authorList>
    </citation>
    <scope>NUCLEOTIDE SEQUENCE [LARGE SCALE GENOMIC DNA]</scope>
</reference>
<keyword evidence="1" id="KW-0732">Signal</keyword>
<feature type="chain" id="PRO_5034611118" evidence="1">
    <location>
        <begin position="22"/>
        <end position="161"/>
    </location>
</feature>
<dbReference type="InterPro" id="IPR036392">
    <property type="entry name" value="PLAT/LH2_dom_sf"/>
</dbReference>
<dbReference type="SUPFAM" id="SSF49723">
    <property type="entry name" value="Lipase/lipooxygenase domain (PLAT/LH2 domain)"/>
    <property type="match status" value="1"/>
</dbReference>
<evidence type="ECO:0000313" key="3">
    <source>
        <dbReference type="RefSeq" id="XP_027343450.1"/>
    </source>
</evidence>
<dbReference type="AlphaFoldDB" id="A0A8B8KI09"/>
<dbReference type="KEGG" id="aprc:113856027"/>
<protein>
    <submittedName>
        <fullName evidence="3">Embryo-specific protein ATS3B-like</fullName>
    </submittedName>
</protein>
<dbReference type="GeneID" id="113856027"/>
<dbReference type="RefSeq" id="XP_027343450.1">
    <property type="nucleotide sequence ID" value="XM_027487649.1"/>
</dbReference>
<dbReference type="PANTHER" id="PTHR31718">
    <property type="entry name" value="PLAT DOMAIN-CONTAINING PROTEIN"/>
    <property type="match status" value="1"/>
</dbReference>